<keyword evidence="4 7" id="KW-0255">Endonuclease</keyword>
<keyword evidence="7" id="KW-0963">Cytoplasm</keyword>
<dbReference type="Proteomes" id="UP000324209">
    <property type="component" value="Chromosome"/>
</dbReference>
<comment type="cofactor">
    <cofactor evidence="7">
        <name>Zn(2+)</name>
        <dbReference type="ChEBI" id="CHEBI:29105"/>
    </cofactor>
    <text evidence="7">Binds 1 zinc ion.</text>
</comment>
<gene>
    <name evidence="7 8" type="primary">ybeY</name>
    <name evidence="8" type="ORF">EXM22_06765</name>
</gene>
<keyword evidence="6 7" id="KW-0862">Zinc</keyword>
<name>A0A5C1QMC7_9SPIO</name>
<dbReference type="GO" id="GO:0006364">
    <property type="term" value="P:rRNA processing"/>
    <property type="evidence" value="ECO:0007669"/>
    <property type="project" value="UniProtKB-UniRule"/>
</dbReference>
<dbReference type="RefSeq" id="WP_149485784.1">
    <property type="nucleotide sequence ID" value="NZ_CP036150.1"/>
</dbReference>
<comment type="subcellular location">
    <subcellularLocation>
        <location evidence="7">Cytoplasm</location>
    </subcellularLocation>
</comment>
<dbReference type="GO" id="GO:0004222">
    <property type="term" value="F:metalloendopeptidase activity"/>
    <property type="evidence" value="ECO:0007669"/>
    <property type="project" value="InterPro"/>
</dbReference>
<dbReference type="GO" id="GO:0005737">
    <property type="term" value="C:cytoplasm"/>
    <property type="evidence" value="ECO:0007669"/>
    <property type="project" value="UniProtKB-SubCell"/>
</dbReference>
<evidence type="ECO:0000313" key="9">
    <source>
        <dbReference type="Proteomes" id="UP000324209"/>
    </source>
</evidence>
<keyword evidence="5 7" id="KW-0378">Hydrolase</keyword>
<feature type="binding site" evidence="7">
    <location>
        <position position="116"/>
    </location>
    <ligand>
        <name>Zn(2+)</name>
        <dbReference type="ChEBI" id="CHEBI:29105"/>
        <note>catalytic</note>
    </ligand>
</feature>
<dbReference type="KEGG" id="ock:EXM22_06765"/>
<dbReference type="InterPro" id="IPR002036">
    <property type="entry name" value="YbeY"/>
</dbReference>
<proteinExistence type="inferred from homology"/>
<evidence type="ECO:0000256" key="4">
    <source>
        <dbReference type="ARBA" id="ARBA00022759"/>
    </source>
</evidence>
<feature type="binding site" evidence="7">
    <location>
        <position position="126"/>
    </location>
    <ligand>
        <name>Zn(2+)</name>
        <dbReference type="ChEBI" id="CHEBI:29105"/>
        <note>catalytic</note>
    </ligand>
</feature>
<evidence type="ECO:0000256" key="1">
    <source>
        <dbReference type="ARBA" id="ARBA00010875"/>
    </source>
</evidence>
<dbReference type="GO" id="GO:0008270">
    <property type="term" value="F:zinc ion binding"/>
    <property type="evidence" value="ECO:0007669"/>
    <property type="project" value="UniProtKB-UniRule"/>
</dbReference>
<dbReference type="SUPFAM" id="SSF55486">
    <property type="entry name" value="Metalloproteases ('zincins'), catalytic domain"/>
    <property type="match status" value="1"/>
</dbReference>
<dbReference type="AlphaFoldDB" id="A0A5C1QMC7"/>
<protein>
    <recommendedName>
        <fullName evidence="7">Endoribonuclease YbeY</fullName>
        <ecNumber evidence="7">3.1.-.-</ecNumber>
    </recommendedName>
</protein>
<keyword evidence="2 7" id="KW-0540">Nuclease</keyword>
<evidence type="ECO:0000256" key="2">
    <source>
        <dbReference type="ARBA" id="ARBA00022722"/>
    </source>
</evidence>
<dbReference type="Gene3D" id="3.40.390.30">
    <property type="entry name" value="Metalloproteases ('zincins'), catalytic domain"/>
    <property type="match status" value="1"/>
</dbReference>
<keyword evidence="7" id="KW-0690">Ribosome biogenesis</keyword>
<comment type="function">
    <text evidence="7">Single strand-specific metallo-endoribonuclease involved in late-stage 70S ribosome quality control and in maturation of the 3' terminus of the 16S rRNA.</text>
</comment>
<dbReference type="HAMAP" id="MF_00009">
    <property type="entry name" value="Endoribonucl_YbeY"/>
    <property type="match status" value="1"/>
</dbReference>
<dbReference type="OrthoDB" id="9807740at2"/>
<comment type="similarity">
    <text evidence="1 7">Belongs to the endoribonuclease YbeY family.</text>
</comment>
<evidence type="ECO:0000256" key="3">
    <source>
        <dbReference type="ARBA" id="ARBA00022723"/>
    </source>
</evidence>
<dbReference type="PANTHER" id="PTHR46986:SF1">
    <property type="entry name" value="ENDORIBONUCLEASE YBEY, CHLOROPLASTIC"/>
    <property type="match status" value="1"/>
</dbReference>
<accession>A0A5C1QMC7</accession>
<dbReference type="EMBL" id="CP036150">
    <property type="protein sequence ID" value="QEN07704.1"/>
    <property type="molecule type" value="Genomic_DNA"/>
</dbReference>
<organism evidence="8 9">
    <name type="scientific">Oceanispirochaeta crateris</name>
    <dbReference type="NCBI Taxonomy" id="2518645"/>
    <lineage>
        <taxon>Bacteria</taxon>
        <taxon>Pseudomonadati</taxon>
        <taxon>Spirochaetota</taxon>
        <taxon>Spirochaetia</taxon>
        <taxon>Spirochaetales</taxon>
        <taxon>Spirochaetaceae</taxon>
        <taxon>Oceanispirochaeta</taxon>
    </lineage>
</organism>
<evidence type="ECO:0000256" key="6">
    <source>
        <dbReference type="ARBA" id="ARBA00022833"/>
    </source>
</evidence>
<dbReference type="EC" id="3.1.-.-" evidence="7"/>
<dbReference type="InterPro" id="IPR023091">
    <property type="entry name" value="MetalPrtase_cat_dom_sf_prd"/>
</dbReference>
<dbReference type="GO" id="GO:0004521">
    <property type="term" value="F:RNA endonuclease activity"/>
    <property type="evidence" value="ECO:0007669"/>
    <property type="project" value="UniProtKB-UniRule"/>
</dbReference>
<evidence type="ECO:0000256" key="5">
    <source>
        <dbReference type="ARBA" id="ARBA00022801"/>
    </source>
</evidence>
<sequence length="152" mass="17612">MTEIDIISRLEVEPSWLEQYQEFVQAILEAEKLTDWEISLTLCHDPYIKELNAQYRDKDEPTDVLSFSQNEGEEIMSIPGDQVSAGDIIISMDTLAEHSNLFSVSLEEELKRVTIHGILHLKGMTHETRNSNEKMLQYQEELLKKTEAIRVF</sequence>
<feature type="binding site" evidence="7">
    <location>
        <position position="120"/>
    </location>
    <ligand>
        <name>Zn(2+)</name>
        <dbReference type="ChEBI" id="CHEBI:29105"/>
        <note>catalytic</note>
    </ligand>
</feature>
<dbReference type="NCBIfam" id="TIGR00043">
    <property type="entry name" value="rRNA maturation RNase YbeY"/>
    <property type="match status" value="1"/>
</dbReference>
<evidence type="ECO:0000313" key="8">
    <source>
        <dbReference type="EMBL" id="QEN07704.1"/>
    </source>
</evidence>
<keyword evidence="3 7" id="KW-0479">Metal-binding</keyword>
<evidence type="ECO:0000256" key="7">
    <source>
        <dbReference type="HAMAP-Rule" id="MF_00009"/>
    </source>
</evidence>
<keyword evidence="9" id="KW-1185">Reference proteome</keyword>
<keyword evidence="7" id="KW-0698">rRNA processing</keyword>
<dbReference type="PANTHER" id="PTHR46986">
    <property type="entry name" value="ENDORIBONUCLEASE YBEY, CHLOROPLASTIC"/>
    <property type="match status" value="1"/>
</dbReference>
<dbReference type="Pfam" id="PF02130">
    <property type="entry name" value="YbeY"/>
    <property type="match status" value="1"/>
</dbReference>
<reference evidence="8 9" key="1">
    <citation type="submission" date="2019-02" db="EMBL/GenBank/DDBJ databases">
        <title>Complete Genome Sequence and Methylome Analysis of free living Spirochaetas.</title>
        <authorList>
            <person name="Fomenkov A."/>
            <person name="Dubinina G."/>
            <person name="Leshcheva N."/>
            <person name="Mikheeva N."/>
            <person name="Grabovich M."/>
            <person name="Vincze T."/>
            <person name="Roberts R.J."/>
        </authorList>
    </citation>
    <scope>NUCLEOTIDE SEQUENCE [LARGE SCALE GENOMIC DNA]</scope>
    <source>
        <strain evidence="8 9">K2</strain>
    </source>
</reference>